<evidence type="ECO:0000313" key="3">
    <source>
        <dbReference type="Proteomes" id="UP000559010"/>
    </source>
</evidence>
<feature type="transmembrane region" description="Helical" evidence="1">
    <location>
        <begin position="149"/>
        <end position="168"/>
    </location>
</feature>
<dbReference type="PANTHER" id="PTHR33802">
    <property type="entry name" value="SI:CH211-161H7.5-RELATED"/>
    <property type="match status" value="1"/>
</dbReference>
<evidence type="ECO:0000256" key="1">
    <source>
        <dbReference type="SAM" id="Phobius"/>
    </source>
</evidence>
<keyword evidence="1" id="KW-0472">Membrane</keyword>
<keyword evidence="3" id="KW-1185">Reference proteome</keyword>
<keyword evidence="1" id="KW-0812">Transmembrane</keyword>
<accession>A0A848J017</accession>
<organism evidence="2 3">
    <name type="scientific">Marinigracilibium pacificum</name>
    <dbReference type="NCBI Taxonomy" id="2729599"/>
    <lineage>
        <taxon>Bacteria</taxon>
        <taxon>Pseudomonadati</taxon>
        <taxon>Bacteroidota</taxon>
        <taxon>Cytophagia</taxon>
        <taxon>Cytophagales</taxon>
        <taxon>Flammeovirgaceae</taxon>
        <taxon>Marinigracilibium</taxon>
    </lineage>
</organism>
<dbReference type="EMBL" id="JABBNU010000002">
    <property type="protein sequence ID" value="NMM47599.1"/>
    <property type="molecule type" value="Genomic_DNA"/>
</dbReference>
<dbReference type="Gene3D" id="1.20.1260.100">
    <property type="entry name" value="TspO/MBR protein"/>
    <property type="match status" value="1"/>
</dbReference>
<dbReference type="InterPro" id="IPR038330">
    <property type="entry name" value="TspO/MBR-related_sf"/>
</dbReference>
<reference evidence="2 3" key="1">
    <citation type="submission" date="2020-04" db="EMBL/GenBank/DDBJ databases">
        <title>Flammeovirgaceae bacterium KN852 isolated from deep sea.</title>
        <authorList>
            <person name="Zhang D.-C."/>
        </authorList>
    </citation>
    <scope>NUCLEOTIDE SEQUENCE [LARGE SCALE GENOMIC DNA]</scope>
    <source>
        <strain evidence="2 3">KN852</strain>
    </source>
</reference>
<dbReference type="PANTHER" id="PTHR33802:SF1">
    <property type="entry name" value="XK-RELATED PROTEIN"/>
    <property type="match status" value="1"/>
</dbReference>
<feature type="transmembrane region" description="Helical" evidence="1">
    <location>
        <begin position="230"/>
        <end position="248"/>
    </location>
</feature>
<feature type="transmembrane region" description="Helical" evidence="1">
    <location>
        <begin position="53"/>
        <end position="74"/>
    </location>
</feature>
<feature type="transmembrane region" description="Helical" evidence="1">
    <location>
        <begin position="86"/>
        <end position="105"/>
    </location>
</feature>
<keyword evidence="1" id="KW-1133">Transmembrane helix</keyword>
<feature type="transmembrane region" description="Helical" evidence="1">
    <location>
        <begin position="180"/>
        <end position="199"/>
    </location>
</feature>
<feature type="transmembrane region" description="Helical" evidence="1">
    <location>
        <begin position="111"/>
        <end position="128"/>
    </location>
</feature>
<gene>
    <name evidence="2" type="ORF">HH304_04245</name>
</gene>
<name>A0A848J017_9BACT</name>
<evidence type="ECO:0000313" key="2">
    <source>
        <dbReference type="EMBL" id="NMM47599.1"/>
    </source>
</evidence>
<dbReference type="RefSeq" id="WP_169678219.1">
    <property type="nucleotide sequence ID" value="NZ_JABBNU010000002.1"/>
</dbReference>
<sequence>MKTTRILPLINLLILSGTIYWNYLSNTGIIDGKNVGLVSNKYDSLFTPASYTFAIWGIIYLCLIIQAVYLVIQGFRGNIEPTIKKLIPYLIVANIANSLWVYVWLKEYTGLSILVMVIILVSLLTAVLKLNMQHKSVPVAYMISIWWPLDIYSGWITVATIANISAYLYSMGWSGGLSEVSWTIIMILIGTAIYIFMIFNRNMREFAAVGIWAFYGIAVRHWYTIPELKFVALSAAAVIFVLTLYHAFHNRKSLPIVGKKKQ</sequence>
<comment type="caution">
    <text evidence="2">The sequence shown here is derived from an EMBL/GenBank/DDBJ whole genome shotgun (WGS) entry which is preliminary data.</text>
</comment>
<proteinExistence type="predicted"/>
<feature type="transmembrane region" description="Helical" evidence="1">
    <location>
        <begin position="206"/>
        <end position="224"/>
    </location>
</feature>
<protein>
    <submittedName>
        <fullName evidence="2">Tryptophan-rich sensory protein</fullName>
    </submittedName>
</protein>
<dbReference type="Proteomes" id="UP000559010">
    <property type="component" value="Unassembled WGS sequence"/>
</dbReference>
<feature type="transmembrane region" description="Helical" evidence="1">
    <location>
        <begin position="7"/>
        <end position="24"/>
    </location>
</feature>
<dbReference type="AlphaFoldDB" id="A0A848J017"/>